<dbReference type="AlphaFoldDB" id="A0A2S7YLI9"/>
<comment type="caution">
    <text evidence="2">The sequence shown here is derived from an EMBL/GenBank/DDBJ whole genome shotgun (WGS) entry which is preliminary data.</text>
</comment>
<gene>
    <name evidence="2" type="ORF">BB8028_0007g02500</name>
</gene>
<evidence type="ECO:0000313" key="3">
    <source>
        <dbReference type="Proteomes" id="UP000237441"/>
    </source>
</evidence>
<sequence>MAPTKALSSLVASSLLRDLKDEKYCDFALMCKGATIRAHKVVICPQSSVLAAACSQGKDLYLLPWAKKPAMERLVEYLYTGEYSYPAATAQHELETVSSNSPGIGNIERSSNSWPSHEELGTLNFVAHLDIIDVAKELSIDHLATKAVENFRKEVMETPESLTFLNVVPFVFSMDGTGILLQNTCIEATRSLFGPGLAVGEKKRQLLDNVFENVPAFPKRLLSSCLTIAAPSSKKGCFSDSNEDAS</sequence>
<protein>
    <recommendedName>
        <fullName evidence="1">BTB domain-containing protein</fullName>
    </recommendedName>
</protein>
<dbReference type="Pfam" id="PF00651">
    <property type="entry name" value="BTB"/>
    <property type="match status" value="1"/>
</dbReference>
<dbReference type="OrthoDB" id="1022638at2759"/>
<dbReference type="Gene3D" id="3.30.710.10">
    <property type="entry name" value="Potassium Channel Kv1.1, Chain A"/>
    <property type="match status" value="1"/>
</dbReference>
<dbReference type="Proteomes" id="UP000237441">
    <property type="component" value="Unassembled WGS sequence"/>
</dbReference>
<dbReference type="CDD" id="cd18186">
    <property type="entry name" value="BTB_POZ_ZBTB_KLHL-like"/>
    <property type="match status" value="1"/>
</dbReference>
<evidence type="ECO:0000313" key="2">
    <source>
        <dbReference type="EMBL" id="PQK17051.1"/>
    </source>
</evidence>
<dbReference type="InterPro" id="IPR000210">
    <property type="entry name" value="BTB/POZ_dom"/>
</dbReference>
<dbReference type="InterPro" id="IPR011333">
    <property type="entry name" value="SKP1/BTB/POZ_sf"/>
</dbReference>
<name>A0A2S7YLI9_BEABA</name>
<dbReference type="SUPFAM" id="SSF54695">
    <property type="entry name" value="POZ domain"/>
    <property type="match status" value="1"/>
</dbReference>
<dbReference type="PROSITE" id="PS50097">
    <property type="entry name" value="BTB"/>
    <property type="match status" value="1"/>
</dbReference>
<proteinExistence type="predicted"/>
<organism evidence="2 3">
    <name type="scientific">Beauveria bassiana</name>
    <name type="common">White muscardine disease fungus</name>
    <name type="synonym">Tritirachium shiotae</name>
    <dbReference type="NCBI Taxonomy" id="176275"/>
    <lineage>
        <taxon>Eukaryota</taxon>
        <taxon>Fungi</taxon>
        <taxon>Dikarya</taxon>
        <taxon>Ascomycota</taxon>
        <taxon>Pezizomycotina</taxon>
        <taxon>Sordariomycetes</taxon>
        <taxon>Hypocreomycetidae</taxon>
        <taxon>Hypocreales</taxon>
        <taxon>Cordycipitaceae</taxon>
        <taxon>Beauveria</taxon>
    </lineage>
</organism>
<feature type="domain" description="BTB" evidence="1">
    <location>
        <begin position="25"/>
        <end position="87"/>
    </location>
</feature>
<dbReference type="EMBL" id="JRHA01000007">
    <property type="protein sequence ID" value="PQK17051.1"/>
    <property type="molecule type" value="Genomic_DNA"/>
</dbReference>
<evidence type="ECO:0000259" key="1">
    <source>
        <dbReference type="PROSITE" id="PS50097"/>
    </source>
</evidence>
<accession>A0A2S7YLI9</accession>
<reference evidence="2 3" key="1">
    <citation type="submission" date="2016-07" db="EMBL/GenBank/DDBJ databases">
        <title>Comparative genomics of the entomopathogenic fungus Beauveria bassiana.</title>
        <authorList>
            <person name="Valero Jimenez C.A."/>
            <person name="Zwaan B.J."/>
            <person name="Van Kan J.A."/>
            <person name="Takken W."/>
            <person name="Debets A.J."/>
            <person name="Schoustra S.E."/>
            <person name="Koenraadt C.J."/>
        </authorList>
    </citation>
    <scope>NUCLEOTIDE SEQUENCE [LARGE SCALE GENOMIC DNA]</scope>
    <source>
        <strain evidence="2 3">ARSEF 8028</strain>
    </source>
</reference>